<dbReference type="InterPro" id="IPR003309">
    <property type="entry name" value="SCAN_dom"/>
</dbReference>
<dbReference type="FunFam" id="3.30.160.60:FF:002343">
    <property type="entry name" value="Zinc finger protein 33A"/>
    <property type="match status" value="1"/>
</dbReference>
<feature type="domain" description="C2H2-type" evidence="13">
    <location>
        <begin position="508"/>
        <end position="535"/>
    </location>
</feature>
<proteinExistence type="inferred from homology"/>
<dbReference type="InterPro" id="IPR050758">
    <property type="entry name" value="Znf_C2H2-type"/>
</dbReference>
<feature type="region of interest" description="Disordered" evidence="12">
    <location>
        <begin position="164"/>
        <end position="206"/>
    </location>
</feature>
<evidence type="ECO:0000259" key="13">
    <source>
        <dbReference type="PROSITE" id="PS50157"/>
    </source>
</evidence>
<feature type="region of interest" description="Disordered" evidence="12">
    <location>
        <begin position="43"/>
        <end position="86"/>
    </location>
</feature>
<feature type="domain" description="C2H2-type" evidence="13">
    <location>
        <begin position="452"/>
        <end position="479"/>
    </location>
</feature>
<dbReference type="GO" id="GO:0003677">
    <property type="term" value="F:DNA binding"/>
    <property type="evidence" value="ECO:0007669"/>
    <property type="project" value="UniProtKB-KW"/>
</dbReference>
<reference evidence="15" key="2">
    <citation type="submission" date="2025-08" db="UniProtKB">
        <authorList>
            <consortium name="Ensembl"/>
        </authorList>
    </citation>
    <scope>IDENTIFICATION</scope>
</reference>
<dbReference type="Pfam" id="PF02023">
    <property type="entry name" value="SCAN"/>
    <property type="match status" value="1"/>
</dbReference>
<comment type="subcellular location">
    <subcellularLocation>
        <location evidence="1">Nucleus</location>
    </subcellularLocation>
</comment>
<evidence type="ECO:0000256" key="4">
    <source>
        <dbReference type="ARBA" id="ARBA00022737"/>
    </source>
</evidence>
<evidence type="ECO:0000259" key="14">
    <source>
        <dbReference type="PROSITE" id="PS50804"/>
    </source>
</evidence>
<feature type="domain" description="C2H2-type" evidence="13">
    <location>
        <begin position="424"/>
        <end position="451"/>
    </location>
</feature>
<evidence type="ECO:0000256" key="9">
    <source>
        <dbReference type="ARBA" id="ARBA00023163"/>
    </source>
</evidence>
<dbReference type="PROSITE" id="PS50157">
    <property type="entry name" value="ZINC_FINGER_C2H2_2"/>
    <property type="match status" value="7"/>
</dbReference>
<dbReference type="Pfam" id="PF00096">
    <property type="entry name" value="zf-C2H2"/>
    <property type="match status" value="6"/>
</dbReference>
<feature type="region of interest" description="Disordered" evidence="12">
    <location>
        <begin position="326"/>
        <end position="365"/>
    </location>
</feature>
<name>A0A670HSB5_PODMU</name>
<organism evidence="15 16">
    <name type="scientific">Podarcis muralis</name>
    <name type="common">Wall lizard</name>
    <name type="synonym">Lacerta muralis</name>
    <dbReference type="NCBI Taxonomy" id="64176"/>
    <lineage>
        <taxon>Eukaryota</taxon>
        <taxon>Metazoa</taxon>
        <taxon>Chordata</taxon>
        <taxon>Craniata</taxon>
        <taxon>Vertebrata</taxon>
        <taxon>Euteleostomi</taxon>
        <taxon>Lepidosauria</taxon>
        <taxon>Squamata</taxon>
        <taxon>Bifurcata</taxon>
        <taxon>Unidentata</taxon>
        <taxon>Episquamata</taxon>
        <taxon>Laterata</taxon>
        <taxon>Lacertibaenia</taxon>
        <taxon>Lacertidae</taxon>
        <taxon>Podarcis</taxon>
    </lineage>
</organism>
<dbReference type="GO" id="GO:0008270">
    <property type="term" value="F:zinc ion binding"/>
    <property type="evidence" value="ECO:0007669"/>
    <property type="project" value="UniProtKB-KW"/>
</dbReference>
<dbReference type="GO" id="GO:0010468">
    <property type="term" value="P:regulation of gene expression"/>
    <property type="evidence" value="ECO:0007669"/>
    <property type="project" value="UniProtKB-ARBA"/>
</dbReference>
<feature type="domain" description="C2H2-type" evidence="13">
    <location>
        <begin position="565"/>
        <end position="592"/>
    </location>
</feature>
<dbReference type="Gene3D" id="1.10.4020.10">
    <property type="entry name" value="DNA breaking-rejoining enzymes"/>
    <property type="match status" value="1"/>
</dbReference>
<dbReference type="InterPro" id="IPR013087">
    <property type="entry name" value="Znf_C2H2_type"/>
</dbReference>
<dbReference type="PROSITE" id="PS50804">
    <property type="entry name" value="SCAN_BOX"/>
    <property type="match status" value="1"/>
</dbReference>
<dbReference type="SUPFAM" id="SSF47353">
    <property type="entry name" value="Retrovirus capsid dimerization domain-like"/>
    <property type="match status" value="1"/>
</dbReference>
<dbReference type="Gene3D" id="3.30.160.60">
    <property type="entry name" value="Classic Zinc Finger"/>
    <property type="match status" value="7"/>
</dbReference>
<dbReference type="PROSITE" id="PS00028">
    <property type="entry name" value="ZINC_FINGER_C2H2_1"/>
    <property type="match status" value="7"/>
</dbReference>
<keyword evidence="16" id="KW-1185">Reference proteome</keyword>
<evidence type="ECO:0000256" key="8">
    <source>
        <dbReference type="ARBA" id="ARBA00023125"/>
    </source>
</evidence>
<evidence type="ECO:0000256" key="7">
    <source>
        <dbReference type="ARBA" id="ARBA00023015"/>
    </source>
</evidence>
<keyword evidence="8" id="KW-0238">DNA-binding</keyword>
<dbReference type="FunFam" id="3.30.160.60:FF:000056">
    <property type="entry name" value="Zinc finger and SCAN domain-containing 20"/>
    <property type="match status" value="1"/>
</dbReference>
<evidence type="ECO:0000256" key="3">
    <source>
        <dbReference type="ARBA" id="ARBA00022723"/>
    </source>
</evidence>
<reference evidence="15" key="3">
    <citation type="submission" date="2025-09" db="UniProtKB">
        <authorList>
            <consortium name="Ensembl"/>
        </authorList>
    </citation>
    <scope>IDENTIFICATION</scope>
</reference>
<protein>
    <submittedName>
        <fullName evidence="15">Uncharacterized protein</fullName>
    </submittedName>
</protein>
<keyword evidence="6" id="KW-0862">Zinc</keyword>
<evidence type="ECO:0000256" key="12">
    <source>
        <dbReference type="SAM" id="MobiDB-lite"/>
    </source>
</evidence>
<dbReference type="Ensembl" id="ENSPMRT00000002101.1">
    <property type="protein sequence ID" value="ENSPMRP00000001977.1"/>
    <property type="gene ID" value="ENSPMRG00000001455.1"/>
</dbReference>
<keyword evidence="7" id="KW-0805">Transcription regulation</keyword>
<keyword evidence="5 11" id="KW-0863">Zinc-finger</keyword>
<dbReference type="FunFam" id="3.30.160.60:FF:000848">
    <property type="entry name" value="Zinc finger protein 35"/>
    <property type="match status" value="1"/>
</dbReference>
<dbReference type="SMART" id="SM00431">
    <property type="entry name" value="SCAN"/>
    <property type="match status" value="1"/>
</dbReference>
<dbReference type="PANTHER" id="PTHR23234">
    <property type="entry name" value="ZNF44 PROTEIN"/>
    <property type="match status" value="1"/>
</dbReference>
<dbReference type="SMART" id="SM00355">
    <property type="entry name" value="ZnF_C2H2"/>
    <property type="match status" value="7"/>
</dbReference>
<dbReference type="AlphaFoldDB" id="A0A670HSB5"/>
<dbReference type="InterPro" id="IPR038269">
    <property type="entry name" value="SCAN_sf"/>
</dbReference>
<accession>A0A670HSB5</accession>
<evidence type="ECO:0000256" key="11">
    <source>
        <dbReference type="PROSITE-ProRule" id="PRU00042"/>
    </source>
</evidence>
<evidence type="ECO:0000256" key="10">
    <source>
        <dbReference type="ARBA" id="ARBA00023242"/>
    </source>
</evidence>
<evidence type="ECO:0000313" key="16">
    <source>
        <dbReference type="Proteomes" id="UP000472272"/>
    </source>
</evidence>
<dbReference type="CDD" id="cd07936">
    <property type="entry name" value="SCAN"/>
    <property type="match status" value="1"/>
</dbReference>
<dbReference type="InterPro" id="IPR036236">
    <property type="entry name" value="Znf_C2H2_sf"/>
</dbReference>
<sequence length="673" mass="75884">MGPPADAAPWLHNFCSHPEAKFLTRGREREKMAAVGSGAAMSLALPYQPVLEQGPRPGERTGEEEGDAAGPKPDKDVNKRARKSVPASMAAELLRWPASQQVKQEPGDGIPQGWDGPWQEFLKAVQSPHPGWGNPQLPAAWEESSKAFEGAADAWMWPRGDWAARPFSGELQPAPQHPPEGRERGDGASGKLKAESSRPGLVSAESQRRRFRQFGYREAEGPREVCVRLRELCHQWLEPERHTKEQILELLILEQFLTILPPEIQSWVREWGPETCAQAVALAEGFLRRPREPKRWEQQISKPFQEMPKAEQAPSDAGLWQLYREAKQDSDGSSMAGDGWASENEEEKPRMRCSEKTGPSGSYGENPFLCPEQLGSFENQHKSENPHDVPLGDGECKPVACPGVVPKLGDLAAQERTHKDRRRKVCTECGKAFGRSSDLLKHRRTHTGEKPFQCLHCGRSFSDRSNLIAHRRIHSEKKLYQCLDCGKSFCQNSYLVRHRRTHTGEKPYKCSYCGKGFSDSSNLVVHKRTHTASDKPYRCPDCGRKFSEPSLLGRHQRMHAKERPYNCSDCGKTFRHRSDLVRHRRTHTGEKPFKCLDCGKGFSQRSHCSTHERRHTRQKLYPQHLEGGKGFGPAEIGLPAKEEAAEAAQRIATQKDVRLGHMCVLLHTEWGYL</sequence>
<evidence type="ECO:0000256" key="2">
    <source>
        <dbReference type="ARBA" id="ARBA00006991"/>
    </source>
</evidence>
<dbReference type="GeneTree" id="ENSGT00940000154715"/>
<dbReference type="FunFam" id="1.10.4020.10:FF:000001">
    <property type="entry name" value="zinc finger protein 263 isoform X1"/>
    <property type="match status" value="1"/>
</dbReference>
<feature type="domain" description="C2H2-type" evidence="13">
    <location>
        <begin position="593"/>
        <end position="620"/>
    </location>
</feature>
<dbReference type="GO" id="GO:0005634">
    <property type="term" value="C:nucleus"/>
    <property type="evidence" value="ECO:0007669"/>
    <property type="project" value="UniProtKB-SubCell"/>
</dbReference>
<dbReference type="FunFam" id="3.30.160.60:FF:001562">
    <property type="entry name" value="Zinc finger protein 449"/>
    <property type="match status" value="1"/>
</dbReference>
<feature type="domain" description="C2H2-type" evidence="13">
    <location>
        <begin position="480"/>
        <end position="507"/>
    </location>
</feature>
<dbReference type="FunFam" id="3.30.160.60:FF:000744">
    <property type="entry name" value="zinc finger E-box-binding homeobox 1"/>
    <property type="match status" value="1"/>
</dbReference>
<feature type="compositionally biased region" description="Basic and acidic residues" evidence="12">
    <location>
        <begin position="179"/>
        <end position="196"/>
    </location>
</feature>
<feature type="domain" description="C2H2-type" evidence="13">
    <location>
        <begin position="537"/>
        <end position="564"/>
    </location>
</feature>
<keyword evidence="10" id="KW-0539">Nucleus</keyword>
<feature type="domain" description="SCAN box" evidence="14">
    <location>
        <begin position="208"/>
        <end position="288"/>
    </location>
</feature>
<keyword evidence="9" id="KW-0804">Transcription</keyword>
<evidence type="ECO:0000256" key="1">
    <source>
        <dbReference type="ARBA" id="ARBA00004123"/>
    </source>
</evidence>
<comment type="similarity">
    <text evidence="2">Belongs to the krueppel C2H2-type zinc-finger protein family.</text>
</comment>
<dbReference type="Proteomes" id="UP000472272">
    <property type="component" value="Chromosome 2"/>
</dbReference>
<dbReference type="FunFam" id="3.30.160.60:FF:000088">
    <property type="entry name" value="Zinc finger and SCAN domain containing 2"/>
    <property type="match status" value="1"/>
</dbReference>
<dbReference type="PANTHER" id="PTHR23234:SF10">
    <property type="entry name" value="RIKEN CDNA 6720489N17 GENE-RELATED"/>
    <property type="match status" value="1"/>
</dbReference>
<evidence type="ECO:0000256" key="5">
    <source>
        <dbReference type="ARBA" id="ARBA00022771"/>
    </source>
</evidence>
<keyword evidence="4" id="KW-0677">Repeat</keyword>
<dbReference type="OMA" id="THKDRRR"/>
<dbReference type="SUPFAM" id="SSF57667">
    <property type="entry name" value="beta-beta-alpha zinc fingers"/>
    <property type="match status" value="4"/>
</dbReference>
<keyword evidence="3" id="KW-0479">Metal-binding</keyword>
<evidence type="ECO:0000313" key="15">
    <source>
        <dbReference type="Ensembl" id="ENSPMRP00000001977.1"/>
    </source>
</evidence>
<reference evidence="15 16" key="1">
    <citation type="journal article" date="2019" name="Proc. Natl. Acad. Sci. U.S.A.">
        <title>Regulatory changes in pterin and carotenoid genes underlie balanced color polymorphisms in the wall lizard.</title>
        <authorList>
            <person name="Andrade P."/>
            <person name="Pinho C."/>
            <person name="Perez I de Lanuza G."/>
            <person name="Afonso S."/>
            <person name="Brejcha J."/>
            <person name="Rubin C.J."/>
            <person name="Wallerman O."/>
            <person name="Pereira P."/>
            <person name="Sabatino S.J."/>
            <person name="Bellati A."/>
            <person name="Pellitteri-Rosa D."/>
            <person name="Bosakova Z."/>
            <person name="Bunikis I."/>
            <person name="Carretero M.A."/>
            <person name="Feiner N."/>
            <person name="Marsik P."/>
            <person name="Pauperio F."/>
            <person name="Salvi D."/>
            <person name="Soler L."/>
            <person name="While G.M."/>
            <person name="Uller T."/>
            <person name="Font E."/>
            <person name="Andersson L."/>
            <person name="Carneiro M."/>
        </authorList>
    </citation>
    <scope>NUCLEOTIDE SEQUENCE</scope>
</reference>
<evidence type="ECO:0000256" key="6">
    <source>
        <dbReference type="ARBA" id="ARBA00022833"/>
    </source>
</evidence>
<dbReference type="FunFam" id="3.30.160.60:FF:001677">
    <property type="entry name" value="Zinc finger protein 2"/>
    <property type="match status" value="1"/>
</dbReference>